<protein>
    <recommendedName>
        <fullName evidence="2">Peptidase M20 dimerisation domain-containing protein</fullName>
    </recommendedName>
</protein>
<name>X1SWW8_9ZZZZ</name>
<comment type="caution">
    <text evidence="1">The sequence shown here is derived from an EMBL/GenBank/DDBJ whole genome shotgun (WGS) entry which is preliminary data.</text>
</comment>
<evidence type="ECO:0008006" key="2">
    <source>
        <dbReference type="Google" id="ProtNLM"/>
    </source>
</evidence>
<dbReference type="Gene3D" id="3.40.630.10">
    <property type="entry name" value="Zn peptidases"/>
    <property type="match status" value="1"/>
</dbReference>
<accession>X1SWW8</accession>
<dbReference type="EMBL" id="BARW01023600">
    <property type="protein sequence ID" value="GAI97547.1"/>
    <property type="molecule type" value="Genomic_DNA"/>
</dbReference>
<dbReference type="InterPro" id="IPR002933">
    <property type="entry name" value="Peptidase_M20"/>
</dbReference>
<sequence>VEKKRNDLIRFVQNLVRIPSVNRPPDGEEKECQEFIASKLKKLGMNVDMFTPDEVTGIKDNPYYVPGRNYTGRPNVVGSLKGEGGGRSILLTIHADVVSPGEEKWEHDPWGGEIIEGKMYGRGSADAKGGLAAQIMAVECIKEVDFDLRGDLIFASVVDEEFGGMNGSLATSLRIGKIDAGILSEPTSLSILPGCAGGQQYEITVKGRFAFEGQKYLGVNAIEKMYKIIEGLQELEEERNQKVKTSPLFSKYPIRTPITVISIRG</sequence>
<dbReference type="AlphaFoldDB" id="X1SWW8"/>
<feature type="non-terminal residue" evidence="1">
    <location>
        <position position="1"/>
    </location>
</feature>
<gene>
    <name evidence="1" type="ORF">S12H4_39099</name>
</gene>
<dbReference type="Gene3D" id="3.30.70.360">
    <property type="match status" value="1"/>
</dbReference>
<dbReference type="PANTHER" id="PTHR43808">
    <property type="entry name" value="ACETYLORNITHINE DEACETYLASE"/>
    <property type="match status" value="1"/>
</dbReference>
<proteinExistence type="predicted"/>
<dbReference type="SUPFAM" id="SSF53187">
    <property type="entry name" value="Zn-dependent exopeptidases"/>
    <property type="match status" value="1"/>
</dbReference>
<dbReference type="InterPro" id="IPR050072">
    <property type="entry name" value="Peptidase_M20A"/>
</dbReference>
<reference evidence="1" key="1">
    <citation type="journal article" date="2014" name="Front. Microbiol.">
        <title>High frequency of phylogenetically diverse reductive dehalogenase-homologous genes in deep subseafloor sedimentary metagenomes.</title>
        <authorList>
            <person name="Kawai M."/>
            <person name="Futagami T."/>
            <person name="Toyoda A."/>
            <person name="Takaki Y."/>
            <person name="Nishi S."/>
            <person name="Hori S."/>
            <person name="Arai W."/>
            <person name="Tsubouchi T."/>
            <person name="Morono Y."/>
            <person name="Uchiyama I."/>
            <person name="Ito T."/>
            <person name="Fujiyama A."/>
            <person name="Inagaki F."/>
            <person name="Takami H."/>
        </authorList>
    </citation>
    <scope>NUCLEOTIDE SEQUENCE</scope>
    <source>
        <strain evidence="1">Expedition CK06-06</strain>
    </source>
</reference>
<dbReference type="GO" id="GO:0016787">
    <property type="term" value="F:hydrolase activity"/>
    <property type="evidence" value="ECO:0007669"/>
    <property type="project" value="InterPro"/>
</dbReference>
<evidence type="ECO:0000313" key="1">
    <source>
        <dbReference type="EMBL" id="GAI97547.1"/>
    </source>
</evidence>
<organism evidence="1">
    <name type="scientific">marine sediment metagenome</name>
    <dbReference type="NCBI Taxonomy" id="412755"/>
    <lineage>
        <taxon>unclassified sequences</taxon>
        <taxon>metagenomes</taxon>
        <taxon>ecological metagenomes</taxon>
    </lineage>
</organism>
<feature type="non-terminal residue" evidence="1">
    <location>
        <position position="265"/>
    </location>
</feature>
<dbReference type="PANTHER" id="PTHR43808:SF25">
    <property type="entry name" value="PEPTIDASE M20 DIMERISATION DOMAIN-CONTAINING PROTEIN"/>
    <property type="match status" value="1"/>
</dbReference>
<dbReference type="Pfam" id="PF01546">
    <property type="entry name" value="Peptidase_M20"/>
    <property type="match status" value="1"/>
</dbReference>